<dbReference type="AlphaFoldDB" id="A0A0Q0XI85"/>
<dbReference type="PANTHER" id="PTHR46825:SF11">
    <property type="entry name" value="PENICILLIN-BINDING PROTEIN 4"/>
    <property type="match status" value="1"/>
</dbReference>
<keyword evidence="2" id="KW-0472">Membrane</keyword>
<evidence type="ECO:0000259" key="3">
    <source>
        <dbReference type="Pfam" id="PF00144"/>
    </source>
</evidence>
<dbReference type="OrthoDB" id="9793489at2"/>
<evidence type="ECO:0000256" key="1">
    <source>
        <dbReference type="ARBA" id="ARBA00004370"/>
    </source>
</evidence>
<accession>A0A0Q0XI85</accession>
<gene>
    <name evidence="4" type="ORF">AAY42_12915</name>
</gene>
<feature type="domain" description="Beta-lactamase-related" evidence="3">
    <location>
        <begin position="61"/>
        <end position="388"/>
    </location>
</feature>
<name>A0A0Q0XI85_9FLAO</name>
<evidence type="ECO:0000313" key="4">
    <source>
        <dbReference type="EMBL" id="KQC30680.1"/>
    </source>
</evidence>
<dbReference type="Gene3D" id="1.25.40.10">
    <property type="entry name" value="Tetratricopeptide repeat domain"/>
    <property type="match status" value="1"/>
</dbReference>
<reference evidence="4 5" key="1">
    <citation type="submission" date="2015-04" db="EMBL/GenBank/DDBJ databases">
        <title>Complete genome of flavobacterium.</title>
        <authorList>
            <person name="Kwon Y.M."/>
            <person name="Kim S.-J."/>
        </authorList>
    </citation>
    <scope>NUCLEOTIDE SEQUENCE [LARGE SCALE GENOMIC DNA]</scope>
    <source>
        <strain evidence="4 5">DK169</strain>
    </source>
</reference>
<dbReference type="SUPFAM" id="SSF56601">
    <property type="entry name" value="beta-lactamase/transpeptidase-like"/>
    <property type="match status" value="1"/>
</dbReference>
<comment type="caution">
    <text evidence="4">The sequence shown here is derived from an EMBL/GenBank/DDBJ whole genome shotgun (WGS) entry which is preliminary data.</text>
</comment>
<comment type="subcellular location">
    <subcellularLocation>
        <location evidence="1">Membrane</location>
    </subcellularLocation>
</comment>
<dbReference type="Proteomes" id="UP000050827">
    <property type="component" value="Unassembled WGS sequence"/>
</dbReference>
<dbReference type="STRING" id="346185.AAY42_12915"/>
<evidence type="ECO:0000313" key="5">
    <source>
        <dbReference type="Proteomes" id="UP000050827"/>
    </source>
</evidence>
<dbReference type="InterPro" id="IPR011990">
    <property type="entry name" value="TPR-like_helical_dom_sf"/>
</dbReference>
<dbReference type="Gene3D" id="3.40.710.10">
    <property type="entry name" value="DD-peptidase/beta-lactamase superfamily"/>
    <property type="match status" value="1"/>
</dbReference>
<sequence>MMHLSALCMIYAFLVMHNRKTMNSKNYINIIALTFLIWSCNNNTEQSNQAKSDPRISHVDSVLTQLNNERGFNGNMLIAEQGNISYSKSFGFADYQKRVKLTENTIFNIASISKTFTAVGIMILVEQGKLALDNNVIDVLDNFPYPEVTVQQLLSHTSGIIVEQRPPFLYEIKDKGYDNQKVYELFSEIKPELVFPSGTNYMYSNSNYIFLALIIEKLSDESYASFLKDNIFKPAQMNRSFLHYNDIPEDLLESVAKPHQSSFLSKDPFPVSHEDSTFINMYGEGWIYSTTKDLFQYHKALQDGKILSKKTLEEMYTPISLKNDKTYEINGKTNYPSLSGLAWRVAKDSISGKIVYHSGGVLGGRTMLFRNVSKDMFYVCLTNNDESARNTFSFPFKKLHNEDYKLDKLYLSKEFGKIYLEKGVDVAIDFFEEHKSDKNYVPFSGWDYEDIGIELIAKKDLKSAIKLYELYNSEYPKVSFGHKNLGKVYNLMEDKNQSIKHYKLALEYSDDEDEKKEIKSALGSS</sequence>
<keyword evidence="5" id="KW-1185">Reference proteome</keyword>
<dbReference type="Pfam" id="PF00144">
    <property type="entry name" value="Beta-lactamase"/>
    <property type="match status" value="1"/>
</dbReference>
<dbReference type="InterPro" id="IPR001466">
    <property type="entry name" value="Beta-lactam-related"/>
</dbReference>
<dbReference type="InterPro" id="IPR050491">
    <property type="entry name" value="AmpC-like"/>
</dbReference>
<dbReference type="GO" id="GO:0016020">
    <property type="term" value="C:membrane"/>
    <property type="evidence" value="ECO:0007669"/>
    <property type="project" value="UniProtKB-SubCell"/>
</dbReference>
<dbReference type="EMBL" id="LCTZ01000002">
    <property type="protein sequence ID" value="KQC30680.1"/>
    <property type="molecule type" value="Genomic_DNA"/>
</dbReference>
<dbReference type="InterPro" id="IPR012338">
    <property type="entry name" value="Beta-lactam/transpept-like"/>
</dbReference>
<evidence type="ECO:0000256" key="2">
    <source>
        <dbReference type="ARBA" id="ARBA00023136"/>
    </source>
</evidence>
<protein>
    <recommendedName>
        <fullName evidence="3">Beta-lactamase-related domain-containing protein</fullName>
    </recommendedName>
</protein>
<dbReference type="SUPFAM" id="SSF48452">
    <property type="entry name" value="TPR-like"/>
    <property type="match status" value="1"/>
</dbReference>
<proteinExistence type="predicted"/>
<dbReference type="PANTHER" id="PTHR46825">
    <property type="entry name" value="D-ALANYL-D-ALANINE-CARBOXYPEPTIDASE/ENDOPEPTIDASE AMPH"/>
    <property type="match status" value="1"/>
</dbReference>
<organism evidence="4 5">
    <name type="scientific">Flagellimonas eckloniae</name>
    <dbReference type="NCBI Taxonomy" id="346185"/>
    <lineage>
        <taxon>Bacteria</taxon>
        <taxon>Pseudomonadati</taxon>
        <taxon>Bacteroidota</taxon>
        <taxon>Flavobacteriia</taxon>
        <taxon>Flavobacteriales</taxon>
        <taxon>Flavobacteriaceae</taxon>
        <taxon>Flagellimonas</taxon>
    </lineage>
</organism>